<feature type="domain" description="Pyrroloquinoline quinone-dependent pyranose dehydrogenase beta-propeller" evidence="3">
    <location>
        <begin position="165"/>
        <end position="290"/>
    </location>
</feature>
<keyword evidence="2" id="KW-1133">Transmembrane helix</keyword>
<dbReference type="AlphaFoldDB" id="A0A7W7NW93"/>
<dbReference type="InterPro" id="IPR054539">
    <property type="entry name" value="Beta-prop_PDH"/>
</dbReference>
<proteinExistence type="predicted"/>
<keyword evidence="2" id="KW-0472">Membrane</keyword>
<protein>
    <submittedName>
        <fullName evidence="4">Glucose/arabinose dehydrogenase</fullName>
    </submittedName>
</protein>
<dbReference type="PANTHER" id="PTHR19328">
    <property type="entry name" value="HEDGEHOG-INTERACTING PROTEIN"/>
    <property type="match status" value="1"/>
</dbReference>
<gene>
    <name evidence="4" type="ORF">HNO88_001186</name>
</gene>
<dbReference type="EMBL" id="JACHLR010000004">
    <property type="protein sequence ID" value="MBB4857872.1"/>
    <property type="molecule type" value="Genomic_DNA"/>
</dbReference>
<feature type="transmembrane region" description="Helical" evidence="2">
    <location>
        <begin position="7"/>
        <end position="26"/>
    </location>
</feature>
<dbReference type="SUPFAM" id="SSF50952">
    <property type="entry name" value="Soluble quinoprotein glucose dehydrogenase"/>
    <property type="match status" value="1"/>
</dbReference>
<evidence type="ECO:0000256" key="1">
    <source>
        <dbReference type="SAM" id="MobiDB-lite"/>
    </source>
</evidence>
<evidence type="ECO:0000313" key="5">
    <source>
        <dbReference type="Proteomes" id="UP000555448"/>
    </source>
</evidence>
<reference evidence="4 5" key="1">
    <citation type="submission" date="2020-08" db="EMBL/GenBank/DDBJ databases">
        <title>Functional genomics of gut bacteria from endangered species of beetles.</title>
        <authorList>
            <person name="Carlos-Shanley C."/>
        </authorList>
    </citation>
    <scope>NUCLEOTIDE SEQUENCE [LARGE SCALE GENOMIC DNA]</scope>
    <source>
        <strain evidence="4 5">S00245</strain>
    </source>
</reference>
<name>A0A7W7NW93_9SPHN</name>
<dbReference type="PANTHER" id="PTHR19328:SF55">
    <property type="entry name" value="BLR6566 PROTEIN"/>
    <property type="match status" value="1"/>
</dbReference>
<organism evidence="4 5">
    <name type="scientific">Novosphingobium chloroacetimidivorans</name>
    <dbReference type="NCBI Taxonomy" id="1428314"/>
    <lineage>
        <taxon>Bacteria</taxon>
        <taxon>Pseudomonadati</taxon>
        <taxon>Pseudomonadota</taxon>
        <taxon>Alphaproteobacteria</taxon>
        <taxon>Sphingomonadales</taxon>
        <taxon>Sphingomonadaceae</taxon>
        <taxon>Novosphingobium</taxon>
    </lineage>
</organism>
<accession>A0A7W7NW93</accession>
<dbReference type="InterPro" id="IPR011042">
    <property type="entry name" value="6-blade_b-propeller_TolB-like"/>
</dbReference>
<dbReference type="RefSeq" id="WP_184243154.1">
    <property type="nucleotide sequence ID" value="NZ_JACHLR010000004.1"/>
</dbReference>
<sequence length="491" mass="52845">MKSWQRTALIVLVVIVVLGAALFAYLNLAHRSDRDPAATTGIDPVLVEPAEQTIPSVSLAKPSGWGENLAPQAARGLTVSRFATGLDHPRTLLTLPNGDVLAALTNAPAGNKQGGITGFFMKLFMGRVGAGDPSPDTIMLLRDADGDGRAETRAVFRQADMHSPSGMAYGNGKLYIANHNAVLEFAFTPGATKLEGKPRQLMELPAGGNHWMRNLLLSPDGAHLYAAVGSATNIADNGMEAETGRAAIWEIDTATGRRRQYAAGMRNPNGMDWNPSTAEMWAVVQERDMLGPDLVPDYLTNVPVGAQYGWPWVYWKDKFDERVTWPMDTYMLEYTRKPEYAMGAHTAVLGLKFASAGNRLGDAFANGAFVARHGSWNRKPPSGYDVVFVPFDANGNPRGRPVEVLSGFLEKGGDKAHGRPVWLAFDRAGALLVSDDTGGVIWRVIAPGAAPAVGPRAVVTEHLEPSKELVDPTQPRGSEASFKSGPDRLLP</sequence>
<comment type="caution">
    <text evidence="4">The sequence shown here is derived from an EMBL/GenBank/DDBJ whole genome shotgun (WGS) entry which is preliminary data.</text>
</comment>
<evidence type="ECO:0000259" key="3">
    <source>
        <dbReference type="Pfam" id="PF22807"/>
    </source>
</evidence>
<dbReference type="Proteomes" id="UP000555448">
    <property type="component" value="Unassembled WGS sequence"/>
</dbReference>
<evidence type="ECO:0000256" key="2">
    <source>
        <dbReference type="SAM" id="Phobius"/>
    </source>
</evidence>
<keyword evidence="2" id="KW-0812">Transmembrane</keyword>
<feature type="region of interest" description="Disordered" evidence="1">
    <location>
        <begin position="463"/>
        <end position="491"/>
    </location>
</feature>
<dbReference type="Gene3D" id="2.120.10.30">
    <property type="entry name" value="TolB, C-terminal domain"/>
    <property type="match status" value="1"/>
</dbReference>
<dbReference type="Pfam" id="PF22807">
    <property type="entry name" value="TrAA12"/>
    <property type="match status" value="2"/>
</dbReference>
<keyword evidence="5" id="KW-1185">Reference proteome</keyword>
<evidence type="ECO:0000313" key="4">
    <source>
        <dbReference type="EMBL" id="MBB4857872.1"/>
    </source>
</evidence>
<feature type="domain" description="Pyrroloquinoline quinone-dependent pyranose dehydrogenase beta-propeller" evidence="3">
    <location>
        <begin position="333"/>
        <end position="443"/>
    </location>
</feature>
<dbReference type="InterPro" id="IPR011041">
    <property type="entry name" value="Quinoprot_gluc/sorb_DH_b-prop"/>
</dbReference>